<dbReference type="InterPro" id="IPR000600">
    <property type="entry name" value="ROK"/>
</dbReference>
<dbReference type="PANTHER" id="PTHR18964">
    <property type="entry name" value="ROK (REPRESSOR, ORF, KINASE) FAMILY"/>
    <property type="match status" value="1"/>
</dbReference>
<dbReference type="CDD" id="cd24058">
    <property type="entry name" value="ASKHA_NBD_ROK_PPGK"/>
    <property type="match status" value="1"/>
</dbReference>
<dbReference type="SUPFAM" id="SSF53067">
    <property type="entry name" value="Actin-like ATPase domain"/>
    <property type="match status" value="1"/>
</dbReference>
<evidence type="ECO:0000313" key="2">
    <source>
        <dbReference type="EMBL" id="GEC13921.1"/>
    </source>
</evidence>
<evidence type="ECO:0000313" key="3">
    <source>
        <dbReference type="Proteomes" id="UP000316242"/>
    </source>
</evidence>
<keyword evidence="3" id="KW-1185">Reference proteome</keyword>
<proteinExistence type="inferred from homology"/>
<name>A0ABQ0RQ23_GLUNI</name>
<sequence length="269" mass="27835">MAPSDASASTSQFAAIGLDLGGSSIKYGLVGTDGKLVESTFSKAATPEGAHPEAVAQVMTGIIADLQELTGDELAGIPAGVTVPGIVIDGVVHSAANIDKAWIGLDVTASFSALLGRDVFVLNDADAAGVAEVYAGAGAENGKPVKGSTLLLTLGTGIGSAFFRDGVLFPNVEFGHLEIDGFNAESKAAARVMHEENLSWEQYIARLQRYLSHVEFLCSPDLIIVGGAISEDHEKFLPQLELRAKIVPARFNNAAGVLGAAHRALNPGN</sequence>
<dbReference type="Proteomes" id="UP000316242">
    <property type="component" value="Unassembled WGS sequence"/>
</dbReference>
<dbReference type="NCBIfam" id="NF045942">
    <property type="entry name" value="PolPhglucPhase"/>
    <property type="match status" value="1"/>
</dbReference>
<dbReference type="RefSeq" id="WP_141359088.1">
    <property type="nucleotide sequence ID" value="NZ_BAAAWM010000001.1"/>
</dbReference>
<comment type="caution">
    <text evidence="2">The sequence shown here is derived from an EMBL/GenBank/DDBJ whole genome shotgun (WGS) entry which is preliminary data.</text>
</comment>
<dbReference type="Pfam" id="PF00480">
    <property type="entry name" value="ROK"/>
    <property type="match status" value="1"/>
</dbReference>
<dbReference type="PANTHER" id="PTHR18964:SF146">
    <property type="entry name" value="POLYPHOSPHATE GLUCOKINASE"/>
    <property type="match status" value="1"/>
</dbReference>
<organism evidence="2 3">
    <name type="scientific">Glutamicibacter nicotianae</name>
    <name type="common">Arthrobacter nicotianae</name>
    <dbReference type="NCBI Taxonomy" id="37929"/>
    <lineage>
        <taxon>Bacteria</taxon>
        <taxon>Bacillati</taxon>
        <taxon>Actinomycetota</taxon>
        <taxon>Actinomycetes</taxon>
        <taxon>Micrococcales</taxon>
        <taxon>Micrococcaceae</taxon>
        <taxon>Glutamicibacter</taxon>
    </lineage>
</organism>
<dbReference type="EMBL" id="BJNE01000023">
    <property type="protein sequence ID" value="GEC13921.1"/>
    <property type="molecule type" value="Genomic_DNA"/>
</dbReference>
<gene>
    <name evidence="2" type="ORF">ANI01nite_31240</name>
</gene>
<dbReference type="InterPro" id="IPR043129">
    <property type="entry name" value="ATPase_NBD"/>
</dbReference>
<protein>
    <submittedName>
        <fullName evidence="2">Polyphosphate glucokinase</fullName>
    </submittedName>
</protein>
<accession>A0ABQ0RQ23</accession>
<reference evidence="2 3" key="1">
    <citation type="submission" date="2019-06" db="EMBL/GenBank/DDBJ databases">
        <title>Whole genome shotgun sequence of Glutamicibacter nicotianae NBRC 14234.</title>
        <authorList>
            <person name="Hosoyama A."/>
            <person name="Uohara A."/>
            <person name="Ohji S."/>
            <person name="Ichikawa N."/>
        </authorList>
    </citation>
    <scope>NUCLEOTIDE SEQUENCE [LARGE SCALE GENOMIC DNA]</scope>
    <source>
        <strain evidence="2 3">NBRC 14234</strain>
    </source>
</reference>
<comment type="similarity">
    <text evidence="1">Belongs to the ROK (NagC/XylR) family.</text>
</comment>
<evidence type="ECO:0000256" key="1">
    <source>
        <dbReference type="ARBA" id="ARBA00006479"/>
    </source>
</evidence>
<dbReference type="Gene3D" id="3.30.420.40">
    <property type="match status" value="2"/>
</dbReference>